<dbReference type="EMBL" id="CP097504">
    <property type="protein sequence ID" value="URD87475.1"/>
    <property type="molecule type" value="Genomic_DNA"/>
</dbReference>
<evidence type="ECO:0000256" key="3">
    <source>
        <dbReference type="PROSITE-ProRule" id="PRU01191"/>
    </source>
</evidence>
<comment type="caution">
    <text evidence="3">Lacks conserved residue(s) required for the propagation of feature annotation.</text>
</comment>
<reference evidence="4" key="1">
    <citation type="submission" date="2022-05" db="EMBL/GenBank/DDBJ databases">
        <title>The Musa troglodytarum L. genome provides insights into the mechanism of non-climacteric behaviour and enrichment of carotenoids.</title>
        <authorList>
            <person name="Wang J."/>
        </authorList>
    </citation>
    <scope>NUCLEOTIDE SEQUENCE</scope>
    <source>
        <tissue evidence="4">Leaf</tissue>
    </source>
</reference>
<evidence type="ECO:0000256" key="2">
    <source>
        <dbReference type="ARBA" id="ARBA00023163"/>
    </source>
</evidence>
<dbReference type="Pfam" id="PF03514">
    <property type="entry name" value="GRAS"/>
    <property type="match status" value="1"/>
</dbReference>
<gene>
    <name evidence="4" type="ORF">MUK42_35669</name>
</gene>
<dbReference type="PROSITE" id="PS50985">
    <property type="entry name" value="GRAS"/>
    <property type="match status" value="1"/>
</dbReference>
<keyword evidence="2" id="KW-0804">Transcription</keyword>
<proteinExistence type="inferred from homology"/>
<name>A0A9E7F0G3_9LILI</name>
<dbReference type="Proteomes" id="UP001055439">
    <property type="component" value="Chromosome 2"/>
</dbReference>
<dbReference type="OrthoDB" id="642817at2759"/>
<dbReference type="InterPro" id="IPR005202">
    <property type="entry name" value="TF_GRAS"/>
</dbReference>
<dbReference type="AlphaFoldDB" id="A0A9E7F0G3"/>
<evidence type="ECO:0000256" key="1">
    <source>
        <dbReference type="ARBA" id="ARBA00023015"/>
    </source>
</evidence>
<protein>
    <submittedName>
        <fullName evidence="4">Scarecrow-like protein 8</fullName>
    </submittedName>
</protein>
<feature type="region of interest" description="SAW" evidence="3">
    <location>
        <begin position="1"/>
        <end position="66"/>
    </location>
</feature>
<keyword evidence="1" id="KW-0805">Transcription regulation</keyword>
<evidence type="ECO:0000313" key="5">
    <source>
        <dbReference type="Proteomes" id="UP001055439"/>
    </source>
</evidence>
<accession>A0A9E7F0G3</accession>
<comment type="similarity">
    <text evidence="3">Belongs to the GRAS family.</text>
</comment>
<keyword evidence="5" id="KW-1185">Reference proteome</keyword>
<sequence>MGKWRARMSMAGFEPVPLGPTVVESIKARLASSWANPGFTVEADASSLALGFAWMNRVLTVASAWR</sequence>
<organism evidence="4 5">
    <name type="scientific">Musa troglodytarum</name>
    <name type="common">fe'i banana</name>
    <dbReference type="NCBI Taxonomy" id="320322"/>
    <lineage>
        <taxon>Eukaryota</taxon>
        <taxon>Viridiplantae</taxon>
        <taxon>Streptophyta</taxon>
        <taxon>Embryophyta</taxon>
        <taxon>Tracheophyta</taxon>
        <taxon>Spermatophyta</taxon>
        <taxon>Magnoliopsida</taxon>
        <taxon>Liliopsida</taxon>
        <taxon>Zingiberales</taxon>
        <taxon>Musaceae</taxon>
        <taxon>Musa</taxon>
    </lineage>
</organism>
<evidence type="ECO:0000313" key="4">
    <source>
        <dbReference type="EMBL" id="URD87475.1"/>
    </source>
</evidence>